<dbReference type="EMBL" id="GFPF01002004">
    <property type="protein sequence ID" value="MAA13150.1"/>
    <property type="molecule type" value="Transcribed_RNA"/>
</dbReference>
<sequence length="94" mass="10194">MKITSRTSTALKIQMISSSVRLFLLATVGIILTTQNKGGLAWLRASQPEPKCIEQPCLLTVSPTSFGACPEDCQCVVGVDNHNRNGTCRTSNRK</sequence>
<accession>A0A224YHA1</accession>
<protein>
    <submittedName>
        <fullName evidence="1">Uncharacterized protein</fullName>
    </submittedName>
</protein>
<dbReference type="AlphaFoldDB" id="A0A224YHA1"/>
<proteinExistence type="predicted"/>
<evidence type="ECO:0000313" key="1">
    <source>
        <dbReference type="EMBL" id="MAA13150.1"/>
    </source>
</evidence>
<name>A0A224YHA1_9ACAR</name>
<organism evidence="1">
    <name type="scientific">Rhipicephalus zambeziensis</name>
    <dbReference type="NCBI Taxonomy" id="60191"/>
    <lineage>
        <taxon>Eukaryota</taxon>
        <taxon>Metazoa</taxon>
        <taxon>Ecdysozoa</taxon>
        <taxon>Arthropoda</taxon>
        <taxon>Chelicerata</taxon>
        <taxon>Arachnida</taxon>
        <taxon>Acari</taxon>
        <taxon>Parasitiformes</taxon>
        <taxon>Ixodida</taxon>
        <taxon>Ixodoidea</taxon>
        <taxon>Ixodidae</taxon>
        <taxon>Rhipicephalinae</taxon>
        <taxon>Rhipicephalus</taxon>
        <taxon>Rhipicephalus</taxon>
    </lineage>
</organism>
<reference evidence="1" key="1">
    <citation type="journal article" date="2017" name="Parasit. Vectors">
        <title>Sialotranscriptomics of Rhipicephalus zambeziensis reveals intricate expression profiles of secretory proteins and suggests tight temporal transcriptional regulation during blood-feeding.</title>
        <authorList>
            <person name="de Castro M.H."/>
            <person name="de Klerk D."/>
            <person name="Pienaar R."/>
            <person name="Rees D.J.G."/>
            <person name="Mans B.J."/>
        </authorList>
    </citation>
    <scope>NUCLEOTIDE SEQUENCE</scope>
    <source>
        <tissue evidence="1">Salivary glands</tissue>
    </source>
</reference>